<accession>A0A4R9LNJ4</accession>
<dbReference type="NCBIfam" id="NF047475">
    <property type="entry name" value="GDSL_LA_2490"/>
    <property type="match status" value="1"/>
</dbReference>
<dbReference type="GO" id="GO:0016788">
    <property type="term" value="F:hydrolase activity, acting on ester bonds"/>
    <property type="evidence" value="ECO:0007669"/>
    <property type="project" value="UniProtKB-ARBA"/>
</dbReference>
<dbReference type="SUPFAM" id="SSF52266">
    <property type="entry name" value="SGNH hydrolase"/>
    <property type="match status" value="1"/>
</dbReference>
<dbReference type="Gene3D" id="3.40.50.1110">
    <property type="entry name" value="SGNH hydrolase"/>
    <property type="match status" value="1"/>
</dbReference>
<protein>
    <submittedName>
        <fullName evidence="1">Lipase</fullName>
    </submittedName>
</protein>
<dbReference type="AlphaFoldDB" id="A0A4R9LNJ4"/>
<dbReference type="Proteomes" id="UP000298264">
    <property type="component" value="Unassembled WGS sequence"/>
</dbReference>
<dbReference type="OrthoDB" id="335816at2"/>
<keyword evidence="2" id="KW-1185">Reference proteome</keyword>
<gene>
    <name evidence="1" type="ORF">EHS11_10250</name>
</gene>
<organism evidence="1 2">
    <name type="scientific">Leptospira ilyithenensis</name>
    <dbReference type="NCBI Taxonomy" id="2484901"/>
    <lineage>
        <taxon>Bacteria</taxon>
        <taxon>Pseudomonadati</taxon>
        <taxon>Spirochaetota</taxon>
        <taxon>Spirochaetia</taxon>
        <taxon>Leptospirales</taxon>
        <taxon>Leptospiraceae</taxon>
        <taxon>Leptospira</taxon>
    </lineage>
</organism>
<comment type="caution">
    <text evidence="1">The sequence shown here is derived from an EMBL/GenBank/DDBJ whole genome shotgun (WGS) entry which is preliminary data.</text>
</comment>
<evidence type="ECO:0000313" key="2">
    <source>
        <dbReference type="Proteomes" id="UP000298264"/>
    </source>
</evidence>
<evidence type="ECO:0000313" key="1">
    <source>
        <dbReference type="EMBL" id="TGN10274.1"/>
    </source>
</evidence>
<proteinExistence type="predicted"/>
<name>A0A4R9LNJ4_9LEPT</name>
<dbReference type="InterPro" id="IPR036514">
    <property type="entry name" value="SGNH_hydro_sf"/>
</dbReference>
<dbReference type="EMBL" id="RQHV01000045">
    <property type="protein sequence ID" value="TGN10274.1"/>
    <property type="molecule type" value="Genomic_DNA"/>
</dbReference>
<sequence length="418" mass="47521">MNLFFRRAAAFFLVSAASLLIVEFALRFFNPPALQYYRDVKLLHAYHPDYGVSLQPNESRFVRHYSGAWEGRFTTNSLGQRGKKEPDPDVSKLLCLGDSMVMGFGVSDEDTFCSQLDGLELSGEKYQTLNIGVDAYGSLGAAKRLEDMTNQLTKVKEVLFFISPNDFTMPEVLRNQGILPDDETDALHENDLVWKRNFHIQFEATRISFFLQALKLGYEQTKVQITISQASARTEIQSLFTNPLRYIKESFSRTPKKPICNLTKSETENQICPEPSLASEFPCTDKPSSPESLPPLPDVTIAAYERMIALSKTKNFKLTPVFLPMQMEEIFCYAKGKYSPLGNYSIQAEFFWEKKKIDTIKLIPYVKKMCGAPFQTKTGKIRKAGIKDYFIPGDGHLTKIGNRWVSDALKQELRKGIR</sequence>
<reference evidence="1" key="1">
    <citation type="journal article" date="2019" name="PLoS Negl. Trop. Dis.">
        <title>Revisiting the worldwide diversity of Leptospira species in the environment.</title>
        <authorList>
            <person name="Vincent A.T."/>
            <person name="Schiettekatte O."/>
            <person name="Bourhy P."/>
            <person name="Veyrier F.J."/>
            <person name="Picardeau M."/>
        </authorList>
    </citation>
    <scope>NUCLEOTIDE SEQUENCE [LARGE SCALE GENOMIC DNA]</scope>
    <source>
        <strain evidence="1">201400974</strain>
    </source>
</reference>